<dbReference type="PATRIC" id="fig|1163745.3.peg.769"/>
<sequence>METIRNSVLIGASLLSGCSYFDSKHFVYNNQASEQEKVRYTPKDFGDPYYTNHTHWDTRH</sequence>
<gene>
    <name evidence="1" type="ordered locus">HCD_03615</name>
</gene>
<organism evidence="1 2">
    <name type="scientific">Helicobacter cetorum (strain ATCC BAA-540 / CCUG 52418 / MIT 99-5656)</name>
    <dbReference type="NCBI Taxonomy" id="1163745"/>
    <lineage>
        <taxon>Bacteria</taxon>
        <taxon>Pseudomonadati</taxon>
        <taxon>Campylobacterota</taxon>
        <taxon>Epsilonproteobacteria</taxon>
        <taxon>Campylobacterales</taxon>
        <taxon>Helicobacteraceae</taxon>
        <taxon>Helicobacter</taxon>
    </lineage>
</organism>
<evidence type="ECO:0008006" key="3">
    <source>
        <dbReference type="Google" id="ProtNLM"/>
    </source>
</evidence>
<protein>
    <recommendedName>
        <fullName evidence="3">Lipoprotein</fullName>
    </recommendedName>
</protein>
<name>I0ES20_HELCM</name>
<reference evidence="1 2" key="1">
    <citation type="journal article" date="2013" name="PLoS ONE">
        <title>Sequence Divergence and Conservation in Genomes ofHelicobacter cetorum Strains from a Dolphin and a Whale.</title>
        <authorList>
            <person name="Kersulyte D."/>
            <person name="Rossi M."/>
            <person name="Berg D.E."/>
        </authorList>
    </citation>
    <scope>NUCLEOTIDE SEQUENCE [LARGE SCALE GENOMIC DNA]</scope>
    <source>
        <strain evidence="1 2">MIT 99-5656</strain>
    </source>
</reference>
<keyword evidence="2" id="KW-1185">Reference proteome</keyword>
<dbReference type="Proteomes" id="UP000005013">
    <property type="component" value="Chromosome"/>
</dbReference>
<dbReference type="HOGENOM" id="CLU_201114_0_0_7"/>
<evidence type="ECO:0000313" key="1">
    <source>
        <dbReference type="EMBL" id="AFI05739.1"/>
    </source>
</evidence>
<dbReference type="AlphaFoldDB" id="I0ES20"/>
<dbReference type="EMBL" id="CP003481">
    <property type="protein sequence ID" value="AFI05739.1"/>
    <property type="molecule type" value="Genomic_DNA"/>
</dbReference>
<dbReference type="RefSeq" id="WP_014659248.1">
    <property type="nucleotide sequence ID" value="NC_017735.1"/>
</dbReference>
<proteinExistence type="predicted"/>
<evidence type="ECO:0000313" key="2">
    <source>
        <dbReference type="Proteomes" id="UP000005013"/>
    </source>
</evidence>
<dbReference type="KEGG" id="hcm:HCD_03615"/>
<dbReference type="OrthoDB" id="5327340at2"/>
<dbReference type="PROSITE" id="PS51257">
    <property type="entry name" value="PROKAR_LIPOPROTEIN"/>
    <property type="match status" value="1"/>
</dbReference>
<accession>I0ES20</accession>